<keyword evidence="8" id="KW-1185">Reference proteome</keyword>
<dbReference type="AlphaFoldDB" id="A0A5B9PET5"/>
<dbReference type="EC" id="3.4.24.40" evidence="7"/>
<organism evidence="7 8">
    <name type="scientific">Mariniblastus fucicola</name>
    <dbReference type="NCBI Taxonomy" id="980251"/>
    <lineage>
        <taxon>Bacteria</taxon>
        <taxon>Pseudomonadati</taxon>
        <taxon>Planctomycetota</taxon>
        <taxon>Planctomycetia</taxon>
        <taxon>Pirellulales</taxon>
        <taxon>Pirellulaceae</taxon>
        <taxon>Mariniblastus</taxon>
    </lineage>
</organism>
<dbReference type="GO" id="GO:0005615">
    <property type="term" value="C:extracellular space"/>
    <property type="evidence" value="ECO:0007669"/>
    <property type="project" value="InterPro"/>
</dbReference>
<dbReference type="Pfam" id="PF00353">
    <property type="entry name" value="HemolysinCabind"/>
    <property type="match status" value="1"/>
</dbReference>
<dbReference type="InterPro" id="IPR006026">
    <property type="entry name" value="Peptidase_Metallo"/>
</dbReference>
<accession>A0A5B9PET5</accession>
<sequence length="901" mass="99094">MGRPVVEHFNTNIFLNSVINGEDLFSTIDPDGDVISFFRVEDYQDDPTGGFFRLNGVAIPNGTQFRVEAEDLPFLEYVSGSRIGWEGFRVIAVDVNGEFSTAADSGRLYTVRENVTKPRVQNLPFDALADEATAVASFIKGYDPDGYPITQFYIRDRSVDLGFLTLDGEALAQGEYHLIKTEELEGLYYNTTGATSSEKFDIFAYDGELWSERGSYDVGTTANVNRPVAQFTRGDVNSRDIIAIEPLANITDDDGNSIKWYEFWNTSPHAVHGDLLLDGVVQPRKEWIRVEADQLDDLEFLAPDRDFVQQIRYRGYDGKYQSGNGTISITTTYVPPPIPPSIEAVVPKVDVRQLQTFEVDSLFTVNEPGLPATEFQIFDGNSDSFSGEFLLFNSPLATDVVHTLTPAEFSVVDYISGPYIVRSNEGIYARVGNGDWSPWARIEMHTEPEFDQAFFTNQVNPVSWVPILNQGTEVTRLTYSFMQNFPDYETGEAVNNDDPPEQFSQLTPIQRNAVHMGFENLEQFANVEFVQVSDTSTNELGQRGGLLRIGNYFVEDSTAGAFAFFPSTAPQGGDIWLNLGSISTTDMSQGTYSYTAFIHEVGHAMGLKHPHGGNSAYQPGGQEAAPWLPDSTDDQRFSVMTYTFGPAFAWTYQIYDIYNLQTLYGANMSYNTGDDVYSYDSLGGSPDALQAIWDAGGNDTLSAEGVTTASLLDLRAGQLSNLGSFTTNIGIAFNVDIENAIGGDASDVITGNHVDNVLDGGLGNDTIWGGSGNDFMTGGAGSDTFVFGVADQNDTIDEQRLAGRDTIRLANFPQLDSLEEDIRFSFEGRDLIIDLRLDGQDVSDGTLRIVNQTWGGSRIESLELNGTLIDLSDLSQQVTAGNDTFRITETTSNFGNLAVPV</sequence>
<evidence type="ECO:0000256" key="1">
    <source>
        <dbReference type="ARBA" id="ARBA00001913"/>
    </source>
</evidence>
<dbReference type="InterPro" id="IPR001343">
    <property type="entry name" value="Hemolysn_Ca-bd"/>
</dbReference>
<protein>
    <submittedName>
        <fullName evidence="7">Serralysin B</fullName>
        <ecNumber evidence="7">3.4.24.40</ecNumber>
    </submittedName>
</protein>
<evidence type="ECO:0000313" key="8">
    <source>
        <dbReference type="Proteomes" id="UP000322214"/>
    </source>
</evidence>
<dbReference type="Gene3D" id="3.40.390.10">
    <property type="entry name" value="Collagenase (Catalytic Domain)"/>
    <property type="match status" value="1"/>
</dbReference>
<comment type="similarity">
    <text evidence="3">Belongs to the peptidase M10B family.</text>
</comment>
<name>A0A5B9PET5_9BACT</name>
<dbReference type="STRING" id="980251.GCA_001642875_04336"/>
<dbReference type="GO" id="GO:0005509">
    <property type="term" value="F:calcium ion binding"/>
    <property type="evidence" value="ECO:0007669"/>
    <property type="project" value="InterPro"/>
</dbReference>
<dbReference type="SMART" id="SM00235">
    <property type="entry name" value="ZnMc"/>
    <property type="match status" value="1"/>
</dbReference>
<proteinExistence type="inferred from homology"/>
<feature type="domain" description="Peptidase metallopeptidase" evidence="6">
    <location>
        <begin position="475"/>
        <end position="666"/>
    </location>
</feature>
<keyword evidence="5" id="KW-0677">Repeat</keyword>
<dbReference type="GO" id="GO:0008237">
    <property type="term" value="F:metallopeptidase activity"/>
    <property type="evidence" value="ECO:0007669"/>
    <property type="project" value="InterPro"/>
</dbReference>
<keyword evidence="7" id="KW-0378">Hydrolase</keyword>
<dbReference type="KEGG" id="mff:MFFC18_36160"/>
<evidence type="ECO:0000259" key="6">
    <source>
        <dbReference type="SMART" id="SM00235"/>
    </source>
</evidence>
<evidence type="ECO:0000256" key="2">
    <source>
        <dbReference type="ARBA" id="ARBA00004613"/>
    </source>
</evidence>
<dbReference type="InterPro" id="IPR024079">
    <property type="entry name" value="MetalloPept_cat_dom_sf"/>
</dbReference>
<dbReference type="OrthoDB" id="561150at2"/>
<dbReference type="PRINTS" id="PR00313">
    <property type="entry name" value="CABNDNGRPT"/>
</dbReference>
<keyword evidence="4" id="KW-0964">Secreted</keyword>
<dbReference type="GO" id="GO:0008270">
    <property type="term" value="F:zinc ion binding"/>
    <property type="evidence" value="ECO:0007669"/>
    <property type="project" value="InterPro"/>
</dbReference>
<comment type="subcellular location">
    <subcellularLocation>
        <location evidence="2">Secreted</location>
    </subcellularLocation>
</comment>
<evidence type="ECO:0000313" key="7">
    <source>
        <dbReference type="EMBL" id="QEG23715.1"/>
    </source>
</evidence>
<dbReference type="GO" id="GO:0006508">
    <property type="term" value="P:proteolysis"/>
    <property type="evidence" value="ECO:0007669"/>
    <property type="project" value="InterPro"/>
</dbReference>
<evidence type="ECO:0000256" key="4">
    <source>
        <dbReference type="ARBA" id="ARBA00022525"/>
    </source>
</evidence>
<dbReference type="EMBL" id="CP042912">
    <property type="protein sequence ID" value="QEG23715.1"/>
    <property type="molecule type" value="Genomic_DNA"/>
</dbReference>
<dbReference type="SUPFAM" id="SSF51120">
    <property type="entry name" value="beta-Roll"/>
    <property type="match status" value="1"/>
</dbReference>
<dbReference type="Pfam" id="PF08548">
    <property type="entry name" value="Peptidase_M10_C"/>
    <property type="match status" value="1"/>
</dbReference>
<dbReference type="SUPFAM" id="SSF55486">
    <property type="entry name" value="Metalloproteases ('zincins'), catalytic domain"/>
    <property type="match status" value="1"/>
</dbReference>
<dbReference type="InterPro" id="IPR011049">
    <property type="entry name" value="Serralysin-like_metalloprot_C"/>
</dbReference>
<gene>
    <name evidence="7" type="primary">prtB</name>
    <name evidence="7" type="ORF">MFFC18_36160</name>
</gene>
<dbReference type="InterPro" id="IPR013858">
    <property type="entry name" value="Peptidase_M10B_C"/>
</dbReference>
<evidence type="ECO:0000256" key="3">
    <source>
        <dbReference type="ARBA" id="ARBA00009490"/>
    </source>
</evidence>
<evidence type="ECO:0000256" key="5">
    <source>
        <dbReference type="ARBA" id="ARBA00022737"/>
    </source>
</evidence>
<dbReference type="InterPro" id="IPR034033">
    <property type="entry name" value="Serralysin-like"/>
</dbReference>
<reference evidence="7 8" key="1">
    <citation type="submission" date="2019-08" db="EMBL/GenBank/DDBJ databases">
        <title>Deep-cultivation of Planctomycetes and their phenomic and genomic characterization uncovers novel biology.</title>
        <authorList>
            <person name="Wiegand S."/>
            <person name="Jogler M."/>
            <person name="Boedeker C."/>
            <person name="Pinto D."/>
            <person name="Vollmers J."/>
            <person name="Rivas-Marin E."/>
            <person name="Kohn T."/>
            <person name="Peeters S.H."/>
            <person name="Heuer A."/>
            <person name="Rast P."/>
            <person name="Oberbeckmann S."/>
            <person name="Bunk B."/>
            <person name="Jeske O."/>
            <person name="Meyerdierks A."/>
            <person name="Storesund J.E."/>
            <person name="Kallscheuer N."/>
            <person name="Luecker S."/>
            <person name="Lage O.M."/>
            <person name="Pohl T."/>
            <person name="Merkel B.J."/>
            <person name="Hornburger P."/>
            <person name="Mueller R.-W."/>
            <person name="Bruemmer F."/>
            <person name="Labrenz M."/>
            <person name="Spormann A.M."/>
            <person name="Op den Camp H."/>
            <person name="Overmann J."/>
            <person name="Amann R."/>
            <person name="Jetten M.S.M."/>
            <person name="Mascher T."/>
            <person name="Medema M.H."/>
            <person name="Devos D.P."/>
            <person name="Kaster A.-K."/>
            <person name="Ovreas L."/>
            <person name="Rohde M."/>
            <person name="Galperin M.Y."/>
            <person name="Jogler C."/>
        </authorList>
    </citation>
    <scope>NUCLEOTIDE SEQUENCE [LARGE SCALE GENOMIC DNA]</scope>
    <source>
        <strain evidence="7 8">FC18</strain>
    </source>
</reference>
<dbReference type="Gene3D" id="2.150.10.10">
    <property type="entry name" value="Serralysin-like metalloprotease, C-terminal"/>
    <property type="match status" value="1"/>
</dbReference>
<dbReference type="Proteomes" id="UP000322214">
    <property type="component" value="Chromosome"/>
</dbReference>
<dbReference type="RefSeq" id="WP_075086179.1">
    <property type="nucleotide sequence ID" value="NZ_CP042912.1"/>
</dbReference>
<dbReference type="CDD" id="cd04277">
    <property type="entry name" value="ZnMc_serralysin_like"/>
    <property type="match status" value="1"/>
</dbReference>
<comment type="cofactor">
    <cofactor evidence="1">
        <name>Ca(2+)</name>
        <dbReference type="ChEBI" id="CHEBI:29108"/>
    </cofactor>
</comment>